<reference evidence="1 2" key="1">
    <citation type="submission" date="2016-08" db="EMBL/GenBank/DDBJ databases">
        <title>Hymenobacter coccineus sp. nov., Hymenobacter lapidarius sp. nov. and Hymenobacter glacialis sp. nov., isolated from Antarctic soil.</title>
        <authorList>
            <person name="Sedlacek I."/>
            <person name="Kralova S."/>
            <person name="Kyrova K."/>
            <person name="Maslanova I."/>
            <person name="Stankova E."/>
            <person name="Vrbovska V."/>
            <person name="Nemec M."/>
            <person name="Bartak M."/>
            <person name="Svec P."/>
            <person name="Busse H.-J."/>
            <person name="Pantucek R."/>
        </authorList>
    </citation>
    <scope>NUCLEOTIDE SEQUENCE [LARGE SCALE GENOMIC DNA]</scope>
    <source>
        <strain evidence="1 2">CCM 8649</strain>
    </source>
</reference>
<sequence>MTEETPNQDWISQAEAARRKGVSRQAINKLVKAGRLKTLEIAGSVFVSSEQISQYTPAPKGRKKKNLI</sequence>
<evidence type="ECO:0000313" key="2">
    <source>
        <dbReference type="Proteomes" id="UP000177506"/>
    </source>
</evidence>
<dbReference type="AlphaFoldDB" id="A0A1G1TMW0"/>
<organism evidence="1 2">
    <name type="scientific">Hymenobacter coccineus</name>
    <dbReference type="NCBI Taxonomy" id="1908235"/>
    <lineage>
        <taxon>Bacteria</taxon>
        <taxon>Pseudomonadati</taxon>
        <taxon>Bacteroidota</taxon>
        <taxon>Cytophagia</taxon>
        <taxon>Cytophagales</taxon>
        <taxon>Hymenobacteraceae</taxon>
        <taxon>Hymenobacter</taxon>
    </lineage>
</organism>
<name>A0A1G1TMW0_9BACT</name>
<dbReference type="Proteomes" id="UP000177506">
    <property type="component" value="Unassembled WGS sequence"/>
</dbReference>
<proteinExistence type="predicted"/>
<evidence type="ECO:0008006" key="3">
    <source>
        <dbReference type="Google" id="ProtNLM"/>
    </source>
</evidence>
<dbReference type="EMBL" id="MDZA01000007">
    <property type="protein sequence ID" value="OGX92214.1"/>
    <property type="molecule type" value="Genomic_DNA"/>
</dbReference>
<accession>A0A1G1TMW0</accession>
<protein>
    <recommendedName>
        <fullName evidence="3">Helix-turn-helix domain-containing protein</fullName>
    </recommendedName>
</protein>
<evidence type="ECO:0000313" key="1">
    <source>
        <dbReference type="EMBL" id="OGX92214.1"/>
    </source>
</evidence>
<comment type="caution">
    <text evidence="1">The sequence shown here is derived from an EMBL/GenBank/DDBJ whole genome shotgun (WGS) entry which is preliminary data.</text>
</comment>
<gene>
    <name evidence="1" type="ORF">BEN49_16890</name>
</gene>
<keyword evidence="2" id="KW-1185">Reference proteome</keyword>